<dbReference type="AlphaFoldDB" id="A0A916T769"/>
<reference evidence="2" key="2">
    <citation type="submission" date="2020-09" db="EMBL/GenBank/DDBJ databases">
        <authorList>
            <person name="Sun Q."/>
            <person name="Zhou Y."/>
        </authorList>
    </citation>
    <scope>NUCLEOTIDE SEQUENCE</scope>
    <source>
        <strain evidence="2">CGMCC 1.12827</strain>
    </source>
</reference>
<accession>A0A916T769</accession>
<keyword evidence="1" id="KW-0472">Membrane</keyword>
<keyword evidence="1" id="KW-1133">Transmembrane helix</keyword>
<protein>
    <recommendedName>
        <fullName evidence="4">Sulfate permease</fullName>
    </recommendedName>
</protein>
<dbReference type="EMBL" id="BMGC01000011">
    <property type="protein sequence ID" value="GGB31818.1"/>
    <property type="molecule type" value="Genomic_DNA"/>
</dbReference>
<name>A0A916T769_9ACTN</name>
<evidence type="ECO:0000313" key="2">
    <source>
        <dbReference type="EMBL" id="GGB31818.1"/>
    </source>
</evidence>
<keyword evidence="3" id="KW-1185">Reference proteome</keyword>
<comment type="caution">
    <text evidence="2">The sequence shown here is derived from an EMBL/GenBank/DDBJ whole genome shotgun (WGS) entry which is preliminary data.</text>
</comment>
<gene>
    <name evidence="2" type="ORF">GCM10011489_20030</name>
</gene>
<feature type="transmembrane region" description="Helical" evidence="1">
    <location>
        <begin position="71"/>
        <end position="93"/>
    </location>
</feature>
<dbReference type="RefSeq" id="WP_188586450.1">
    <property type="nucleotide sequence ID" value="NZ_BMGC01000011.1"/>
</dbReference>
<organism evidence="2 3">
    <name type="scientific">Gordonia jinhuaensis</name>
    <dbReference type="NCBI Taxonomy" id="1517702"/>
    <lineage>
        <taxon>Bacteria</taxon>
        <taxon>Bacillati</taxon>
        <taxon>Actinomycetota</taxon>
        <taxon>Actinomycetes</taxon>
        <taxon>Mycobacteriales</taxon>
        <taxon>Gordoniaceae</taxon>
        <taxon>Gordonia</taxon>
    </lineage>
</organism>
<feature type="transmembrane region" description="Helical" evidence="1">
    <location>
        <begin position="34"/>
        <end position="59"/>
    </location>
</feature>
<evidence type="ECO:0000256" key="1">
    <source>
        <dbReference type="SAM" id="Phobius"/>
    </source>
</evidence>
<evidence type="ECO:0008006" key="4">
    <source>
        <dbReference type="Google" id="ProtNLM"/>
    </source>
</evidence>
<evidence type="ECO:0000313" key="3">
    <source>
        <dbReference type="Proteomes" id="UP000621454"/>
    </source>
</evidence>
<sequence length="111" mass="13152">MFTGLWNLSVRTHTLLQRYAPTNRLLNRLRTREWLRWGVPAMLLGVAYLAAAVGCAVLVQHGWTEWLYLPFLLFFYNALKFLIFGPWSLVLLARIRLRERRQRKHAVRTEA</sequence>
<reference evidence="2" key="1">
    <citation type="journal article" date="2014" name="Int. J. Syst. Evol. Microbiol.">
        <title>Complete genome sequence of Corynebacterium casei LMG S-19264T (=DSM 44701T), isolated from a smear-ripened cheese.</title>
        <authorList>
            <consortium name="US DOE Joint Genome Institute (JGI-PGF)"/>
            <person name="Walter F."/>
            <person name="Albersmeier A."/>
            <person name="Kalinowski J."/>
            <person name="Ruckert C."/>
        </authorList>
    </citation>
    <scope>NUCLEOTIDE SEQUENCE</scope>
    <source>
        <strain evidence="2">CGMCC 1.12827</strain>
    </source>
</reference>
<dbReference type="Proteomes" id="UP000621454">
    <property type="component" value="Unassembled WGS sequence"/>
</dbReference>
<proteinExistence type="predicted"/>
<keyword evidence="1" id="KW-0812">Transmembrane</keyword>